<keyword evidence="2" id="KW-1185">Reference proteome</keyword>
<dbReference type="RefSeq" id="XP_003030247.1">
    <property type="nucleotide sequence ID" value="XM_003030201.1"/>
</dbReference>
<dbReference type="Proteomes" id="UP000007431">
    <property type="component" value="Unassembled WGS sequence"/>
</dbReference>
<name>D8QA50_SCHCM</name>
<organism evidence="2">
    <name type="scientific">Schizophyllum commune (strain H4-8 / FGSC 9210)</name>
    <name type="common">Split gill fungus</name>
    <dbReference type="NCBI Taxonomy" id="578458"/>
    <lineage>
        <taxon>Eukaryota</taxon>
        <taxon>Fungi</taxon>
        <taxon>Dikarya</taxon>
        <taxon>Basidiomycota</taxon>
        <taxon>Agaricomycotina</taxon>
        <taxon>Agaricomycetes</taxon>
        <taxon>Agaricomycetidae</taxon>
        <taxon>Agaricales</taxon>
        <taxon>Schizophyllaceae</taxon>
        <taxon>Schizophyllum</taxon>
    </lineage>
</organism>
<dbReference type="HOGENOM" id="CLU_1355354_0_0_1"/>
<protein>
    <submittedName>
        <fullName evidence="1">Uncharacterized protein</fullName>
    </submittedName>
</protein>
<dbReference type="GeneID" id="9588527"/>
<dbReference type="InParanoid" id="D8QA50"/>
<reference evidence="1 2" key="1">
    <citation type="journal article" date="2010" name="Nat. Biotechnol.">
        <title>Genome sequence of the model mushroom Schizophyllum commune.</title>
        <authorList>
            <person name="Ohm R.A."/>
            <person name="de Jong J.F."/>
            <person name="Lugones L.G."/>
            <person name="Aerts A."/>
            <person name="Kothe E."/>
            <person name="Stajich J.E."/>
            <person name="de Vries R.P."/>
            <person name="Record E."/>
            <person name="Levasseur A."/>
            <person name="Baker S.E."/>
            <person name="Bartholomew K.A."/>
            <person name="Coutinho P.M."/>
            <person name="Erdmann S."/>
            <person name="Fowler T.J."/>
            <person name="Gathman A.C."/>
            <person name="Lombard V."/>
            <person name="Henrissat B."/>
            <person name="Knabe N."/>
            <person name="Kuees U."/>
            <person name="Lilly W.W."/>
            <person name="Lindquist E."/>
            <person name="Lucas S."/>
            <person name="Magnuson J.K."/>
            <person name="Piumi F."/>
            <person name="Raudaskoski M."/>
            <person name="Salamov A."/>
            <person name="Schmutz J."/>
            <person name="Schwarze F.W.M.R."/>
            <person name="vanKuyk P.A."/>
            <person name="Horton J.S."/>
            <person name="Grigoriev I.V."/>
            <person name="Woesten H.A.B."/>
        </authorList>
    </citation>
    <scope>NUCLEOTIDE SEQUENCE [LARGE SCALE GENOMIC DNA]</scope>
    <source>
        <strain evidence="2">H4-8 / FGSC 9210</strain>
    </source>
</reference>
<dbReference type="VEuPathDB" id="FungiDB:SCHCODRAFT_02736885"/>
<proteinExistence type="predicted"/>
<dbReference type="KEGG" id="scm:SCHCO_02736885"/>
<gene>
    <name evidence="1" type="ORF">SCHCODRAFT_236158</name>
</gene>
<evidence type="ECO:0000313" key="2">
    <source>
        <dbReference type="Proteomes" id="UP000007431"/>
    </source>
</evidence>
<accession>D8QA50</accession>
<evidence type="ECO:0000313" key="1">
    <source>
        <dbReference type="EMBL" id="EFI95344.1"/>
    </source>
</evidence>
<sequence>MPQQMGSPMISSTRTPPSNFKWLASTAISPEVAQCHGFRAPQCIGWTQCHGDWVAQCRPPTPEIVDFAVRNLGNPPMPHESVNDRASLPNDAKTGLLNDFSEIASQTIQHLKPQPPSGNVVSSTPAITTRNEGSGPINGTPPARQRNEVGRPMFSLFYDMPRPIPQRRTSAQLAMRHASTASRHPAFNRQCIQSVVGGFGIT</sequence>
<dbReference type="EMBL" id="GL377308">
    <property type="protein sequence ID" value="EFI95344.1"/>
    <property type="molecule type" value="Genomic_DNA"/>
</dbReference>
<dbReference type="AlphaFoldDB" id="D8QA50"/>